<evidence type="ECO:0000256" key="1">
    <source>
        <dbReference type="ARBA" id="ARBA00022741"/>
    </source>
</evidence>
<dbReference type="Gene3D" id="3.40.50.300">
    <property type="entry name" value="P-loop containing nucleotide triphosphate hydrolases"/>
    <property type="match status" value="2"/>
</dbReference>
<dbReference type="PROSITE" id="PS51194">
    <property type="entry name" value="HELICASE_CTER"/>
    <property type="match status" value="1"/>
</dbReference>
<evidence type="ECO:0000256" key="5">
    <source>
        <dbReference type="SAM" id="MobiDB-lite"/>
    </source>
</evidence>
<accession>A0ABS9E0E7</accession>
<keyword evidence="4" id="KW-0067">ATP-binding</keyword>
<evidence type="ECO:0000259" key="7">
    <source>
        <dbReference type="PROSITE" id="PS51194"/>
    </source>
</evidence>
<dbReference type="InterPro" id="IPR001650">
    <property type="entry name" value="Helicase_C-like"/>
</dbReference>
<dbReference type="InterPro" id="IPR013689">
    <property type="entry name" value="RNA_helicase_ATP-dep_HrpB_C"/>
</dbReference>
<dbReference type="NCBIfam" id="TIGR01970">
    <property type="entry name" value="DEAH_box_HrpB"/>
    <property type="match status" value="1"/>
</dbReference>
<dbReference type="Pfam" id="PF04408">
    <property type="entry name" value="WHD_HA2"/>
    <property type="match status" value="1"/>
</dbReference>
<keyword evidence="1" id="KW-0547">Nucleotide-binding</keyword>
<protein>
    <submittedName>
        <fullName evidence="8">ATP-dependent helicase HrpB</fullName>
    </submittedName>
</protein>
<dbReference type="InterPro" id="IPR048333">
    <property type="entry name" value="HA2_WH"/>
</dbReference>
<evidence type="ECO:0000259" key="6">
    <source>
        <dbReference type="PROSITE" id="PS51192"/>
    </source>
</evidence>
<dbReference type="Pfam" id="PF00270">
    <property type="entry name" value="DEAD"/>
    <property type="match status" value="1"/>
</dbReference>
<dbReference type="PANTHER" id="PTHR43519:SF1">
    <property type="entry name" value="ATP-DEPENDENT RNA HELICASE HRPB"/>
    <property type="match status" value="1"/>
</dbReference>
<dbReference type="PROSITE" id="PS51192">
    <property type="entry name" value="HELICASE_ATP_BIND_1"/>
    <property type="match status" value="1"/>
</dbReference>
<dbReference type="PIRSF" id="PIRSF005496">
    <property type="entry name" value="ATP_hel_hrpB"/>
    <property type="match status" value="1"/>
</dbReference>
<dbReference type="EMBL" id="JAKGBZ010000054">
    <property type="protein sequence ID" value="MCF3948466.1"/>
    <property type="molecule type" value="Genomic_DNA"/>
</dbReference>
<keyword evidence="9" id="KW-1185">Reference proteome</keyword>
<dbReference type="RefSeq" id="WP_235705749.1">
    <property type="nucleotide sequence ID" value="NZ_JAKGBZ010000054.1"/>
</dbReference>
<evidence type="ECO:0000256" key="3">
    <source>
        <dbReference type="ARBA" id="ARBA00022806"/>
    </source>
</evidence>
<dbReference type="InterPro" id="IPR027417">
    <property type="entry name" value="P-loop_NTPase"/>
</dbReference>
<feature type="domain" description="Helicase C-terminal" evidence="7">
    <location>
        <begin position="205"/>
        <end position="365"/>
    </location>
</feature>
<dbReference type="Proteomes" id="UP001521209">
    <property type="component" value="Unassembled WGS sequence"/>
</dbReference>
<proteinExistence type="predicted"/>
<dbReference type="PANTHER" id="PTHR43519">
    <property type="entry name" value="ATP-DEPENDENT RNA HELICASE HRPB"/>
    <property type="match status" value="1"/>
</dbReference>
<dbReference type="InterPro" id="IPR007502">
    <property type="entry name" value="Helicase-assoc_dom"/>
</dbReference>
<dbReference type="Pfam" id="PF00271">
    <property type="entry name" value="Helicase_C"/>
    <property type="match status" value="1"/>
</dbReference>
<dbReference type="GO" id="GO:0004386">
    <property type="term" value="F:helicase activity"/>
    <property type="evidence" value="ECO:0007669"/>
    <property type="project" value="UniProtKB-KW"/>
</dbReference>
<dbReference type="SMART" id="SM00487">
    <property type="entry name" value="DEXDc"/>
    <property type="match status" value="1"/>
</dbReference>
<dbReference type="InterPro" id="IPR010225">
    <property type="entry name" value="HrpB"/>
</dbReference>
<reference evidence="8 9" key="1">
    <citation type="submission" date="2022-01" db="EMBL/GenBank/DDBJ databases">
        <authorList>
            <person name="Won M."/>
            <person name="Kim S.-J."/>
            <person name="Kwon S.-W."/>
        </authorList>
    </citation>
    <scope>NUCLEOTIDE SEQUENCE [LARGE SCALE GENOMIC DNA]</scope>
    <source>
        <strain evidence="8 9">KCTC 23505</strain>
    </source>
</reference>
<comment type="caution">
    <text evidence="8">The sequence shown here is derived from an EMBL/GenBank/DDBJ whole genome shotgun (WGS) entry which is preliminary data.</text>
</comment>
<dbReference type="Gene3D" id="1.20.120.1080">
    <property type="match status" value="1"/>
</dbReference>
<evidence type="ECO:0000256" key="2">
    <source>
        <dbReference type="ARBA" id="ARBA00022801"/>
    </source>
</evidence>
<name>A0ABS9E0E7_9PROT</name>
<feature type="region of interest" description="Disordered" evidence="5">
    <location>
        <begin position="787"/>
        <end position="810"/>
    </location>
</feature>
<dbReference type="Pfam" id="PF08482">
    <property type="entry name" value="HrpB_C"/>
    <property type="match status" value="1"/>
</dbReference>
<keyword evidence="2" id="KW-0378">Hydrolase</keyword>
<feature type="domain" description="Helicase ATP-binding" evidence="6">
    <location>
        <begin position="14"/>
        <end position="178"/>
    </location>
</feature>
<evidence type="ECO:0000256" key="4">
    <source>
        <dbReference type="ARBA" id="ARBA00022840"/>
    </source>
</evidence>
<evidence type="ECO:0000313" key="8">
    <source>
        <dbReference type="EMBL" id="MCF3948466.1"/>
    </source>
</evidence>
<dbReference type="SMART" id="SM00847">
    <property type="entry name" value="HA2"/>
    <property type="match status" value="1"/>
</dbReference>
<sequence length="810" mass="85938">MDALPVAEMLPALNRALAAKPNAVLIAPPGAGKTTLVPQALLAADWVRGGRIIMLEPRRLAARAAAERIASLIGEAPGGLIGYRTRLEQAVGPRTRVEIITEGLLTRRLLSDPGLDGVTCVIFDEIHERSLEADLALALTLDLQRGLRPELRLLAMSATADGARLADLLDATVIESAGRAHKVAVEHAARDIADPRDLPEALARAVRAALAAHRGDILAFLPGVGEIRRAEVALAGVAAEVVALFGDLPPAEQARVLAPSAARRVILATSIAETSLTVPGVRVVVDGGFRRAPQFDAGWALTRLVTRRISKAAATQRAGRAGREAPGVAIRLWTEALHRGLPEFDRPEIIDAELSSLVLSCAAWGERSEDLRFADPPPPGALASARALLRSLGALDGDGRMTGRGRRMAELGTAPRLAAMMLAAEAAPEQALAADLAALLEERDPLRDAGTAEISLRLEAIAGRNGGDRGTIARIRQAAAQYRARLGLRRDAPAHGDAALLIAAGFPDRIASRRGEPGSFRLAEGGGAKLDLADPLAKAPMLAVASLGGRGAPKIGLAAVLDPESLTTRLADRIVTTRDVALDGASGTVLLRERRRLGSLVLADRSFPASPDEIASALRDAVIAKPERLGWSEPVRQLQARVGWMRSIEPEDWPDFSDAALHATLDDWFVPYLAGLSRLKQAEALDLAAILRDALGHERSRRLDSAVPEHIAAPGGRVAIDYTAPAPVASARAQAFYGLDETPGLAGGKLALRIALLSPAGRPIAVTGDLAGFWRGGWADARRDMRGRYPKHDWPEEPWRAPARPARPRR</sequence>
<evidence type="ECO:0000313" key="9">
    <source>
        <dbReference type="Proteomes" id="UP001521209"/>
    </source>
</evidence>
<dbReference type="SMART" id="SM00490">
    <property type="entry name" value="HELICc"/>
    <property type="match status" value="1"/>
</dbReference>
<organism evidence="8 9">
    <name type="scientific">Acidiphilium iwatense</name>
    <dbReference type="NCBI Taxonomy" id="768198"/>
    <lineage>
        <taxon>Bacteria</taxon>
        <taxon>Pseudomonadati</taxon>
        <taxon>Pseudomonadota</taxon>
        <taxon>Alphaproteobacteria</taxon>
        <taxon>Acetobacterales</taxon>
        <taxon>Acidocellaceae</taxon>
        <taxon>Acidiphilium</taxon>
    </lineage>
</organism>
<dbReference type="SUPFAM" id="SSF52540">
    <property type="entry name" value="P-loop containing nucleoside triphosphate hydrolases"/>
    <property type="match status" value="1"/>
</dbReference>
<dbReference type="CDD" id="cd18791">
    <property type="entry name" value="SF2_C_RHA"/>
    <property type="match status" value="1"/>
</dbReference>
<gene>
    <name evidence="8" type="primary">hrpB</name>
    <name evidence="8" type="ORF">L2A60_17495</name>
</gene>
<keyword evidence="3 8" id="KW-0347">Helicase</keyword>
<feature type="compositionally biased region" description="Basic and acidic residues" evidence="5">
    <location>
        <begin position="787"/>
        <end position="799"/>
    </location>
</feature>
<dbReference type="InterPro" id="IPR014001">
    <property type="entry name" value="Helicase_ATP-bd"/>
</dbReference>
<dbReference type="InterPro" id="IPR011545">
    <property type="entry name" value="DEAD/DEAH_box_helicase_dom"/>
</dbReference>